<dbReference type="InterPro" id="IPR018247">
    <property type="entry name" value="EF_Hand_1_Ca_BS"/>
</dbReference>
<dbReference type="Proteomes" id="UP000681162">
    <property type="component" value="Unassembled WGS sequence"/>
</dbReference>
<feature type="domain" description="SLH" evidence="1">
    <location>
        <begin position="442"/>
        <end position="505"/>
    </location>
</feature>
<dbReference type="PROSITE" id="PS51272">
    <property type="entry name" value="SLH"/>
    <property type="match status" value="2"/>
</dbReference>
<reference evidence="2 3" key="1">
    <citation type="submission" date="2021-03" db="EMBL/GenBank/DDBJ databases">
        <title>Antimicrobial resistance genes in bacteria isolated from Japanese honey, and their potential for conferring macrolide and lincosamide resistance in the American foulbrood pathogen Paenibacillus larvae.</title>
        <authorList>
            <person name="Okamoto M."/>
            <person name="Kumagai M."/>
            <person name="Kanamori H."/>
            <person name="Takamatsu D."/>
        </authorList>
    </citation>
    <scope>NUCLEOTIDE SEQUENCE [LARGE SCALE GENOMIC DNA]</scope>
    <source>
        <strain evidence="2 3">J41TS12</strain>
    </source>
</reference>
<dbReference type="RefSeq" id="WP_212939495.1">
    <property type="nucleotide sequence ID" value="NZ_BORR01000006.1"/>
</dbReference>
<dbReference type="PROSITE" id="PS00018">
    <property type="entry name" value="EF_HAND_1"/>
    <property type="match status" value="1"/>
</dbReference>
<evidence type="ECO:0000313" key="2">
    <source>
        <dbReference type="EMBL" id="GIO37210.1"/>
    </source>
</evidence>
<sequence>MDKMISASQKKGRNVKKRGRIATVVATAVLTASVILPGQEVYAKHDVQGSIEQHTREAIVQKMKEYAPLQPDAEYLWEEAYEERPSTTAPYTAGKLKDTYILEGIKAVNLARYLAGLPDDVQPDYALSKQQQAAALLNAVNGQLSHSPSRPDGMNEDLYRLGANAAKSSNIAYGADTFREAVFDLYMADSGENNIDRVGHRRWILNPGMKKTMFGAVVGQSGTIEVPYSNMYSFDASRAAGEVVYDQIAWPSAGQFPLEVWHDKDPWSVSLNPDIYDNKRTSAIKVKMTRKADGKVWTMDSSDQNKGGKYFKVDTGYYAIPFCIIFRPDSSIKYNPEDQFHIEITGLYSKANGKSVSIAYDTQFFAAGQQENSISELQNNPQTNLQNESTDAKVSSWAQEYYLKLKSNALLDGVADSNHTRQISRQEFTTIAFNVYQYLTNYEMQEVASPFTDIAQPKISHAAKLGIIQGTSAGLFSPDKQITRQEAVVVLMNLYKKLGGNTAGVNHSNKAFADDAQISSWAKADAYAAYNLGLIQGTGANQFQPKANLTKEQAYVMLAKLMEKY</sequence>
<name>A0A920CF32_9BACL</name>
<evidence type="ECO:0000313" key="3">
    <source>
        <dbReference type="Proteomes" id="UP000681162"/>
    </source>
</evidence>
<evidence type="ECO:0000259" key="1">
    <source>
        <dbReference type="PROSITE" id="PS51272"/>
    </source>
</evidence>
<dbReference type="Gene3D" id="3.40.33.10">
    <property type="entry name" value="CAP"/>
    <property type="match status" value="1"/>
</dbReference>
<protein>
    <recommendedName>
        <fullName evidence="1">SLH domain-containing protein</fullName>
    </recommendedName>
</protein>
<dbReference type="EMBL" id="BORR01000006">
    <property type="protein sequence ID" value="GIO37210.1"/>
    <property type="molecule type" value="Genomic_DNA"/>
</dbReference>
<dbReference type="CDD" id="cd05379">
    <property type="entry name" value="CAP_bacterial"/>
    <property type="match status" value="1"/>
</dbReference>
<feature type="domain" description="SLH" evidence="1">
    <location>
        <begin position="509"/>
        <end position="565"/>
    </location>
</feature>
<dbReference type="AlphaFoldDB" id="A0A920CF32"/>
<accession>A0A920CF32</accession>
<keyword evidence="3" id="KW-1185">Reference proteome</keyword>
<comment type="caution">
    <text evidence="2">The sequence shown here is derived from an EMBL/GenBank/DDBJ whole genome shotgun (WGS) entry which is preliminary data.</text>
</comment>
<dbReference type="InterPro" id="IPR035940">
    <property type="entry name" value="CAP_sf"/>
</dbReference>
<dbReference type="InterPro" id="IPR001119">
    <property type="entry name" value="SLH_dom"/>
</dbReference>
<gene>
    <name evidence="2" type="ORF">J41TS12_20710</name>
</gene>
<dbReference type="Pfam" id="PF00395">
    <property type="entry name" value="SLH"/>
    <property type="match status" value="2"/>
</dbReference>
<proteinExistence type="predicted"/>
<organism evidence="2 3">
    <name type="scientific">Paenibacillus antibioticophila</name>
    <dbReference type="NCBI Taxonomy" id="1274374"/>
    <lineage>
        <taxon>Bacteria</taxon>
        <taxon>Bacillati</taxon>
        <taxon>Bacillota</taxon>
        <taxon>Bacilli</taxon>
        <taxon>Bacillales</taxon>
        <taxon>Paenibacillaceae</taxon>
        <taxon>Paenibacillus</taxon>
    </lineage>
</organism>